<sequence>MALILSGKVRRSAVLPSAPFRTSIPVYALLRTSRSRPLTIRTCARTRRVLLESRVASPRLERPTCPTARLIVDQKTHIRAAMNKTDGNIRRILRVAWMLWWHVCARCTWPGELPEWHIVPPSHFGNVVRSLLRFSRSGGAIICASSLIPGLQNEYRGNNAVRVRSRGWRRYRWSE</sequence>
<gene>
    <name evidence="1" type="ORF">L227DRAFT_101819</name>
</gene>
<evidence type="ECO:0000313" key="1">
    <source>
        <dbReference type="EMBL" id="RPD60422.1"/>
    </source>
</evidence>
<proteinExistence type="predicted"/>
<dbReference type="Proteomes" id="UP000313359">
    <property type="component" value="Unassembled WGS sequence"/>
</dbReference>
<name>A0A5C2S9E5_9APHY</name>
<keyword evidence="2" id="KW-1185">Reference proteome</keyword>
<reference evidence="1" key="1">
    <citation type="journal article" date="2018" name="Genome Biol. Evol.">
        <title>Genomics and development of Lentinus tigrinus, a white-rot wood-decaying mushroom with dimorphic fruiting bodies.</title>
        <authorList>
            <person name="Wu B."/>
            <person name="Xu Z."/>
            <person name="Knudson A."/>
            <person name="Carlson A."/>
            <person name="Chen N."/>
            <person name="Kovaka S."/>
            <person name="LaButti K."/>
            <person name="Lipzen A."/>
            <person name="Pennachio C."/>
            <person name="Riley R."/>
            <person name="Schakwitz W."/>
            <person name="Umezawa K."/>
            <person name="Ohm R.A."/>
            <person name="Grigoriev I.V."/>
            <person name="Nagy L.G."/>
            <person name="Gibbons J."/>
            <person name="Hibbett D."/>
        </authorList>
    </citation>
    <scope>NUCLEOTIDE SEQUENCE [LARGE SCALE GENOMIC DNA]</scope>
    <source>
        <strain evidence="1">ALCF2SS1-6</strain>
    </source>
</reference>
<organism evidence="1 2">
    <name type="scientific">Lentinus tigrinus ALCF2SS1-6</name>
    <dbReference type="NCBI Taxonomy" id="1328759"/>
    <lineage>
        <taxon>Eukaryota</taxon>
        <taxon>Fungi</taxon>
        <taxon>Dikarya</taxon>
        <taxon>Basidiomycota</taxon>
        <taxon>Agaricomycotina</taxon>
        <taxon>Agaricomycetes</taxon>
        <taxon>Polyporales</taxon>
        <taxon>Polyporaceae</taxon>
        <taxon>Lentinus</taxon>
    </lineage>
</organism>
<dbReference type="AlphaFoldDB" id="A0A5C2S9E5"/>
<accession>A0A5C2S9E5</accession>
<evidence type="ECO:0000313" key="2">
    <source>
        <dbReference type="Proteomes" id="UP000313359"/>
    </source>
</evidence>
<dbReference type="EMBL" id="ML122266">
    <property type="protein sequence ID" value="RPD60422.1"/>
    <property type="molecule type" value="Genomic_DNA"/>
</dbReference>
<protein>
    <submittedName>
        <fullName evidence="1">Uncharacterized protein</fullName>
    </submittedName>
</protein>